<feature type="region of interest" description="Disordered" evidence="1">
    <location>
        <begin position="122"/>
        <end position="152"/>
    </location>
</feature>
<evidence type="ECO:0000313" key="4">
    <source>
        <dbReference type="EMBL" id="OXA37423.1"/>
    </source>
</evidence>
<dbReference type="AlphaFoldDB" id="A0A226CWS4"/>
<dbReference type="Proteomes" id="UP000198287">
    <property type="component" value="Unassembled WGS sequence"/>
</dbReference>
<dbReference type="GO" id="GO:0005576">
    <property type="term" value="C:extracellular region"/>
    <property type="evidence" value="ECO:0007669"/>
    <property type="project" value="InterPro"/>
</dbReference>
<evidence type="ECO:0000256" key="2">
    <source>
        <dbReference type="SAM" id="SignalP"/>
    </source>
</evidence>
<dbReference type="InterPro" id="IPR002557">
    <property type="entry name" value="Chitin-bd_dom"/>
</dbReference>
<feature type="domain" description="Chitin-binding type-2" evidence="3">
    <location>
        <begin position="39"/>
        <end position="96"/>
    </location>
</feature>
<comment type="caution">
    <text evidence="4">The sequence shown here is derived from an EMBL/GenBank/DDBJ whole genome shotgun (WGS) entry which is preliminary data.</text>
</comment>
<feature type="signal peptide" evidence="2">
    <location>
        <begin position="1"/>
        <end position="19"/>
    </location>
</feature>
<reference evidence="4 5" key="1">
    <citation type="submission" date="2015-12" db="EMBL/GenBank/DDBJ databases">
        <title>The genome of Folsomia candida.</title>
        <authorList>
            <person name="Faddeeva A."/>
            <person name="Derks M.F."/>
            <person name="Anvar Y."/>
            <person name="Smit S."/>
            <person name="Van Straalen N."/>
            <person name="Roelofs D."/>
        </authorList>
    </citation>
    <scope>NUCLEOTIDE SEQUENCE [LARGE SCALE GENOMIC DNA]</scope>
    <source>
        <strain evidence="4 5">VU population</strain>
        <tissue evidence="4">Whole body</tissue>
    </source>
</reference>
<proteinExistence type="predicted"/>
<feature type="chain" id="PRO_5012511043" description="Chitin-binding type-2 domain-containing protein" evidence="2">
    <location>
        <begin position="20"/>
        <end position="316"/>
    </location>
</feature>
<dbReference type="EMBL" id="LNIX01000057">
    <property type="protein sequence ID" value="OXA37423.1"/>
    <property type="molecule type" value="Genomic_DNA"/>
</dbReference>
<gene>
    <name evidence="4" type="ORF">Fcan01_27821</name>
</gene>
<evidence type="ECO:0000259" key="3">
    <source>
        <dbReference type="PROSITE" id="PS50940"/>
    </source>
</evidence>
<name>A0A226CWS4_FOLCA</name>
<organism evidence="4 5">
    <name type="scientific">Folsomia candida</name>
    <name type="common">Springtail</name>
    <dbReference type="NCBI Taxonomy" id="158441"/>
    <lineage>
        <taxon>Eukaryota</taxon>
        <taxon>Metazoa</taxon>
        <taxon>Ecdysozoa</taxon>
        <taxon>Arthropoda</taxon>
        <taxon>Hexapoda</taxon>
        <taxon>Collembola</taxon>
        <taxon>Entomobryomorpha</taxon>
        <taxon>Isotomoidea</taxon>
        <taxon>Isotomidae</taxon>
        <taxon>Proisotominae</taxon>
        <taxon>Folsomia</taxon>
    </lineage>
</organism>
<dbReference type="PROSITE" id="PS50940">
    <property type="entry name" value="CHIT_BIND_II"/>
    <property type="match status" value="1"/>
</dbReference>
<evidence type="ECO:0000313" key="5">
    <source>
        <dbReference type="Proteomes" id="UP000198287"/>
    </source>
</evidence>
<keyword evidence="2" id="KW-0732">Signal</keyword>
<sequence>MKTIVLVLVALAAIASAKSEENPGRSAPRSRPNYDDVTYYNCAGKPDGNYLHPFDCTRFITCHNGRTADMANGFTIYFKIQACGDCDMNNVNGCQGSKYLVYLPAKDWCEWPKDADCHAWPTDVTTDVPPPVTTPKPDEPTTPENPDSTASPAPCRTLVPGNECNPFKVDCNQCDWCANRTSHYFFCKQDRDENPFKNVTGVWVSGTCAEGYLIDRTKPLTGSRAGGQCTKWDELDDKVKEDYFREKECDLAPDVCEYTQKPEEKCTKKYSFQKSKNSEIEDGYCRGVGDVFDLATENCRPCSDLPDCTNRGDCTK</sequence>
<keyword evidence="5" id="KW-1185">Reference proteome</keyword>
<dbReference type="Gene3D" id="2.170.140.10">
    <property type="entry name" value="Chitin binding domain"/>
    <property type="match status" value="1"/>
</dbReference>
<protein>
    <recommendedName>
        <fullName evidence="3">Chitin-binding type-2 domain-containing protein</fullName>
    </recommendedName>
</protein>
<dbReference type="OrthoDB" id="6020543at2759"/>
<accession>A0A226CWS4</accession>
<dbReference type="GO" id="GO:0008061">
    <property type="term" value="F:chitin binding"/>
    <property type="evidence" value="ECO:0007669"/>
    <property type="project" value="InterPro"/>
</dbReference>
<evidence type="ECO:0000256" key="1">
    <source>
        <dbReference type="SAM" id="MobiDB-lite"/>
    </source>
</evidence>